<evidence type="ECO:0000256" key="1">
    <source>
        <dbReference type="ARBA" id="ARBA00007387"/>
    </source>
</evidence>
<keyword evidence="2" id="KW-0812">Transmembrane</keyword>
<evidence type="ECO:0000313" key="9">
    <source>
        <dbReference type="Proteomes" id="UP001255856"/>
    </source>
</evidence>
<dbReference type="PANTHER" id="PTHR12265:SF30">
    <property type="entry name" value="TRANSMEMBRANE PROTEIN 53"/>
    <property type="match status" value="1"/>
</dbReference>
<dbReference type="SUPFAM" id="SSF53474">
    <property type="entry name" value="alpha/beta-Hydrolases"/>
    <property type="match status" value="1"/>
</dbReference>
<dbReference type="GO" id="GO:0005640">
    <property type="term" value="C:nuclear outer membrane"/>
    <property type="evidence" value="ECO:0007669"/>
    <property type="project" value="UniProtKB-SubCell"/>
</dbReference>
<dbReference type="Proteomes" id="UP001255856">
    <property type="component" value="Unassembled WGS sequence"/>
</dbReference>
<sequence length="105" mass="11664">MAGWREVGVAPRLYLYSQADSIIPAADIEAAIAADRKRGLGVSAVCFSGSEHVAHYREHPEQYATACLEFTRLCTSKAELDRQRKRVSQLRQDLGIGLHRPGGRR</sequence>
<evidence type="ECO:0000313" key="8">
    <source>
        <dbReference type="EMBL" id="KAK2078386.1"/>
    </source>
</evidence>
<dbReference type="PANTHER" id="PTHR12265">
    <property type="entry name" value="TRANSMEMBRANE PROTEIN 53"/>
    <property type="match status" value="1"/>
</dbReference>
<protein>
    <submittedName>
        <fullName evidence="8">Uncharacterized protein</fullName>
    </submittedName>
</protein>
<keyword evidence="4" id="KW-0472">Membrane</keyword>
<keyword evidence="9" id="KW-1185">Reference proteome</keyword>
<evidence type="ECO:0000256" key="7">
    <source>
        <dbReference type="SAM" id="MobiDB-lite"/>
    </source>
</evidence>
<keyword evidence="5" id="KW-0539">Nucleus</keyword>
<evidence type="ECO:0000256" key="3">
    <source>
        <dbReference type="ARBA" id="ARBA00022989"/>
    </source>
</evidence>
<dbReference type="EMBL" id="JASFZW010000004">
    <property type="protein sequence ID" value="KAK2078386.1"/>
    <property type="molecule type" value="Genomic_DNA"/>
</dbReference>
<reference evidence="8" key="1">
    <citation type="submission" date="2021-01" db="EMBL/GenBank/DDBJ databases">
        <authorList>
            <person name="Eckstrom K.M.E."/>
        </authorList>
    </citation>
    <scope>NUCLEOTIDE SEQUENCE</scope>
    <source>
        <strain evidence="8">UVCC 0001</strain>
    </source>
</reference>
<accession>A0AAD9IIK3</accession>
<proteinExistence type="inferred from homology"/>
<evidence type="ECO:0000256" key="6">
    <source>
        <dbReference type="ARBA" id="ARBA00034303"/>
    </source>
</evidence>
<name>A0AAD9IIK3_PROWI</name>
<comment type="caution">
    <text evidence="8">The sequence shown here is derived from an EMBL/GenBank/DDBJ whole genome shotgun (WGS) entry which is preliminary data.</text>
</comment>
<dbReference type="InterPro" id="IPR008547">
    <property type="entry name" value="DUF829_TMEM53"/>
</dbReference>
<evidence type="ECO:0000256" key="4">
    <source>
        <dbReference type="ARBA" id="ARBA00023136"/>
    </source>
</evidence>
<gene>
    <name evidence="8" type="ORF">QBZ16_003226</name>
</gene>
<feature type="region of interest" description="Disordered" evidence="7">
    <location>
        <begin position="86"/>
        <end position="105"/>
    </location>
</feature>
<organism evidence="8 9">
    <name type="scientific">Prototheca wickerhamii</name>
    <dbReference type="NCBI Taxonomy" id="3111"/>
    <lineage>
        <taxon>Eukaryota</taxon>
        <taxon>Viridiplantae</taxon>
        <taxon>Chlorophyta</taxon>
        <taxon>core chlorophytes</taxon>
        <taxon>Trebouxiophyceae</taxon>
        <taxon>Chlorellales</taxon>
        <taxon>Chlorellaceae</taxon>
        <taxon>Prototheca</taxon>
    </lineage>
</organism>
<evidence type="ECO:0000256" key="5">
    <source>
        <dbReference type="ARBA" id="ARBA00023242"/>
    </source>
</evidence>
<keyword evidence="3" id="KW-1133">Transmembrane helix</keyword>
<comment type="similarity">
    <text evidence="1">Belongs to the TMEM53 family.</text>
</comment>
<comment type="subcellular location">
    <subcellularLocation>
        <location evidence="6">Nucleus outer membrane</location>
        <topology evidence="6">Single-pass membrane protein</topology>
    </subcellularLocation>
</comment>
<dbReference type="AlphaFoldDB" id="A0AAD9IIK3"/>
<dbReference type="Pfam" id="PF05705">
    <property type="entry name" value="DUF829"/>
    <property type="match status" value="1"/>
</dbReference>
<evidence type="ECO:0000256" key="2">
    <source>
        <dbReference type="ARBA" id="ARBA00022692"/>
    </source>
</evidence>
<dbReference type="InterPro" id="IPR029058">
    <property type="entry name" value="AB_hydrolase_fold"/>
</dbReference>